<dbReference type="HOGENOM" id="CLU_1159234_0_0_11"/>
<dbReference type="GO" id="GO:0003824">
    <property type="term" value="F:catalytic activity"/>
    <property type="evidence" value="ECO:0007669"/>
    <property type="project" value="UniProtKB-ARBA"/>
</dbReference>
<dbReference type="Gene3D" id="3.40.50.1820">
    <property type="entry name" value="alpha/beta hydrolase"/>
    <property type="match status" value="1"/>
</dbReference>
<evidence type="ECO:0000259" key="1">
    <source>
        <dbReference type="Pfam" id="PF12697"/>
    </source>
</evidence>
<dbReference type="EMBL" id="AP012204">
    <property type="protein sequence ID" value="BAK33411.1"/>
    <property type="molecule type" value="Genomic_DNA"/>
</dbReference>
<evidence type="ECO:0000313" key="3">
    <source>
        <dbReference type="Proteomes" id="UP000007947"/>
    </source>
</evidence>
<dbReference type="Pfam" id="PF12697">
    <property type="entry name" value="Abhydrolase_6"/>
    <property type="match status" value="1"/>
</dbReference>
<dbReference type="Proteomes" id="UP000007947">
    <property type="component" value="Chromosome"/>
</dbReference>
<reference evidence="2 3" key="1">
    <citation type="submission" date="2011-05" db="EMBL/GenBank/DDBJ databases">
        <title>Whole genome sequence of Microlunatus phosphovorus NM-1.</title>
        <authorList>
            <person name="Hosoyama A."/>
            <person name="Sasaki K."/>
            <person name="Harada T."/>
            <person name="Igarashi R."/>
            <person name="Kawakoshi A."/>
            <person name="Sasagawa M."/>
            <person name="Fukada J."/>
            <person name="Nakamura S."/>
            <person name="Katano Y."/>
            <person name="Hanada S."/>
            <person name="Kamagata Y."/>
            <person name="Nakamura N."/>
            <person name="Yamazaki S."/>
            <person name="Fujita N."/>
        </authorList>
    </citation>
    <scope>NUCLEOTIDE SEQUENCE [LARGE SCALE GENOMIC DNA]</scope>
    <source>
        <strain evidence="3">ATCC 700054 / DSM 10555 / JCM 9379 / NBRC 101784 / NCIMB 13414 / VKM Ac-1990 / NM-1</strain>
    </source>
</reference>
<gene>
    <name evidence="2" type="ordered locus">MLP_03970</name>
</gene>
<organism evidence="2 3">
    <name type="scientific">Microlunatus phosphovorus (strain ATCC 700054 / DSM 10555 / JCM 9379 / NBRC 101784 / NCIMB 13414 / VKM Ac-1990 / NM-1)</name>
    <dbReference type="NCBI Taxonomy" id="1032480"/>
    <lineage>
        <taxon>Bacteria</taxon>
        <taxon>Bacillati</taxon>
        <taxon>Actinomycetota</taxon>
        <taxon>Actinomycetes</taxon>
        <taxon>Propionibacteriales</taxon>
        <taxon>Propionibacteriaceae</taxon>
        <taxon>Microlunatus</taxon>
    </lineage>
</organism>
<dbReference type="InterPro" id="IPR029058">
    <property type="entry name" value="AB_hydrolase_fold"/>
</dbReference>
<feature type="domain" description="AB hydrolase-1" evidence="1">
    <location>
        <begin position="3"/>
        <end position="212"/>
    </location>
</feature>
<dbReference type="KEGG" id="mph:MLP_03970"/>
<dbReference type="eggNOG" id="COG0596">
    <property type="taxonomic scope" value="Bacteria"/>
</dbReference>
<accession>F5XJ85</accession>
<dbReference type="RefSeq" id="WP_013861300.1">
    <property type="nucleotide sequence ID" value="NC_015635.1"/>
</dbReference>
<dbReference type="OrthoDB" id="9804723at2"/>
<sequence>MRLIFVHGSTSRSPADAWPRQVDLPNAVFTTMPGYGDESPVAFAQVAWEQRIIDACDGPACVIAHSFGGPIAMAVASRRPDLIQALVLIEPAAYALARGVPAIEGHIARMSPVLDRAADLEPGEFWSQFLAAISQRQPRPAEPSELPRAERQRLLPGAWTLSTPADVALKVPTLVLTGGWNDEYEEIARRIVGAEHRVLAGFAHRPQDHPAATELICAHAAKGGQS</sequence>
<dbReference type="STRING" id="1032480.MLP_03970"/>
<dbReference type="AlphaFoldDB" id="F5XJ85"/>
<protein>
    <recommendedName>
        <fullName evidence="1">AB hydrolase-1 domain-containing protein</fullName>
    </recommendedName>
</protein>
<dbReference type="SUPFAM" id="SSF53474">
    <property type="entry name" value="alpha/beta-Hydrolases"/>
    <property type="match status" value="1"/>
</dbReference>
<name>F5XJ85_MICPN</name>
<evidence type="ECO:0000313" key="2">
    <source>
        <dbReference type="EMBL" id="BAK33411.1"/>
    </source>
</evidence>
<dbReference type="InterPro" id="IPR000073">
    <property type="entry name" value="AB_hydrolase_1"/>
</dbReference>
<proteinExistence type="predicted"/>
<keyword evidence="3" id="KW-1185">Reference proteome</keyword>